<dbReference type="PANTHER" id="PTHR43085">
    <property type="entry name" value="HEXOKINASE FAMILY MEMBER"/>
    <property type="match status" value="1"/>
</dbReference>
<keyword evidence="8" id="KW-1185">Reference proteome</keyword>
<dbReference type="SUPFAM" id="SSF53613">
    <property type="entry name" value="Ribokinase-like"/>
    <property type="match status" value="1"/>
</dbReference>
<evidence type="ECO:0000256" key="4">
    <source>
        <dbReference type="ARBA" id="ARBA00022777"/>
    </source>
</evidence>
<evidence type="ECO:0000256" key="1">
    <source>
        <dbReference type="ARBA" id="ARBA00010688"/>
    </source>
</evidence>
<evidence type="ECO:0000256" key="5">
    <source>
        <dbReference type="ARBA" id="ARBA00022840"/>
    </source>
</evidence>
<comment type="caution">
    <text evidence="7">The sequence shown here is derived from an EMBL/GenBank/DDBJ whole genome shotgun (WGS) entry which is preliminary data.</text>
</comment>
<gene>
    <name evidence="7" type="ORF">H8709_06115</name>
</gene>
<dbReference type="PANTHER" id="PTHR43085:SF1">
    <property type="entry name" value="PSEUDOURIDINE KINASE-RELATED"/>
    <property type="match status" value="1"/>
</dbReference>
<dbReference type="InterPro" id="IPR002139">
    <property type="entry name" value="Ribo/fructo_kinase"/>
</dbReference>
<proteinExistence type="inferred from homology"/>
<keyword evidence="5" id="KW-0067">ATP-binding</keyword>
<name>A0A926EAV4_9FIRM</name>
<evidence type="ECO:0000313" key="7">
    <source>
        <dbReference type="EMBL" id="MBC8570403.1"/>
    </source>
</evidence>
<dbReference type="InterPro" id="IPR029056">
    <property type="entry name" value="Ribokinase-like"/>
</dbReference>
<dbReference type="Gene3D" id="3.40.1190.20">
    <property type="match status" value="1"/>
</dbReference>
<dbReference type="EMBL" id="JACRTC010000003">
    <property type="protein sequence ID" value="MBC8570403.1"/>
    <property type="molecule type" value="Genomic_DNA"/>
</dbReference>
<keyword evidence="4 7" id="KW-0418">Kinase</keyword>
<dbReference type="Pfam" id="PF00294">
    <property type="entry name" value="PfkB"/>
    <property type="match status" value="1"/>
</dbReference>
<organism evidence="7 8">
    <name type="scientific">Zongyangia hominis</name>
    <dbReference type="NCBI Taxonomy" id="2763677"/>
    <lineage>
        <taxon>Bacteria</taxon>
        <taxon>Bacillati</taxon>
        <taxon>Bacillota</taxon>
        <taxon>Clostridia</taxon>
        <taxon>Eubacteriales</taxon>
        <taxon>Oscillospiraceae</taxon>
        <taxon>Zongyangia</taxon>
    </lineage>
</organism>
<dbReference type="GO" id="GO:0005524">
    <property type="term" value="F:ATP binding"/>
    <property type="evidence" value="ECO:0007669"/>
    <property type="project" value="UniProtKB-KW"/>
</dbReference>
<evidence type="ECO:0000259" key="6">
    <source>
        <dbReference type="Pfam" id="PF00294"/>
    </source>
</evidence>
<comment type="similarity">
    <text evidence="1">Belongs to the carbohydrate kinase PfkB family.</text>
</comment>
<dbReference type="PROSITE" id="PS00583">
    <property type="entry name" value="PFKB_KINASES_1"/>
    <property type="match status" value="1"/>
</dbReference>
<dbReference type="AlphaFoldDB" id="A0A926EAV4"/>
<dbReference type="InterPro" id="IPR011611">
    <property type="entry name" value="PfkB_dom"/>
</dbReference>
<dbReference type="GO" id="GO:0008865">
    <property type="term" value="F:fructokinase activity"/>
    <property type="evidence" value="ECO:0007669"/>
    <property type="project" value="UniProtKB-ARBA"/>
</dbReference>
<evidence type="ECO:0000313" key="8">
    <source>
        <dbReference type="Proteomes" id="UP000660861"/>
    </source>
</evidence>
<dbReference type="CDD" id="cd01166">
    <property type="entry name" value="KdgK"/>
    <property type="match status" value="1"/>
</dbReference>
<evidence type="ECO:0000256" key="2">
    <source>
        <dbReference type="ARBA" id="ARBA00022679"/>
    </source>
</evidence>
<dbReference type="RefSeq" id="WP_262397499.1">
    <property type="nucleotide sequence ID" value="NZ_JACRTC010000003.1"/>
</dbReference>
<dbReference type="GO" id="GO:0006000">
    <property type="term" value="P:fructose metabolic process"/>
    <property type="evidence" value="ECO:0007669"/>
    <property type="project" value="UniProtKB-ARBA"/>
</dbReference>
<feature type="domain" description="Carbohydrate kinase PfkB" evidence="6">
    <location>
        <begin position="3"/>
        <end position="300"/>
    </location>
</feature>
<accession>A0A926EAV4</accession>
<keyword evidence="2" id="KW-0808">Transferase</keyword>
<dbReference type="Proteomes" id="UP000660861">
    <property type="component" value="Unassembled WGS sequence"/>
</dbReference>
<dbReference type="InterPro" id="IPR050306">
    <property type="entry name" value="PfkB_Carbo_kinase"/>
</dbReference>
<protein>
    <submittedName>
        <fullName evidence="7">Carbohydrate kinase family protein</fullName>
    </submittedName>
</protein>
<dbReference type="InterPro" id="IPR002173">
    <property type="entry name" value="Carboh/pur_kinase_PfkB_CS"/>
</dbReference>
<sequence length="327" mass="35562">MDIIAVGSAMQDLALTPIAKDIFDGEFHNYKFWEVSSGGDAMNVAAACARIGVDVGCVCKVGDDLFGRSIRQIGEEDHVDMSGTVVSPKGRSTLSVHLLDGKGGRHSAFNLDPDVLLTEEDLDYEYLKSAKIVHYGSIHLCPALDGRGVATMFEKLHKLGVETSIDVSGTMDLMGGTETGYEKIKDALTHTDYFLPSWDEATDISGKDSCEEIVEFFRPYGMKMMLIKMGPQGVFVSDFEKSRMIPTFPVELAIDTIGCGDSFCAGFLSGISWGWSIWEAAVFGNAVGSMNCQVVGATRGVRPKAEVLAYIQKHIDAVPEDLRARFT</sequence>
<keyword evidence="3" id="KW-0547">Nucleotide-binding</keyword>
<dbReference type="PRINTS" id="PR00990">
    <property type="entry name" value="RIBOKINASE"/>
</dbReference>
<evidence type="ECO:0000256" key="3">
    <source>
        <dbReference type="ARBA" id="ARBA00022741"/>
    </source>
</evidence>
<reference evidence="7" key="1">
    <citation type="submission" date="2020-08" db="EMBL/GenBank/DDBJ databases">
        <title>Genome public.</title>
        <authorList>
            <person name="Liu C."/>
            <person name="Sun Q."/>
        </authorList>
    </citation>
    <scope>NUCLEOTIDE SEQUENCE</scope>
    <source>
        <strain evidence="7">NSJ-54</strain>
    </source>
</reference>